<comment type="caution">
    <text evidence="1">The sequence shown here is derived from an EMBL/GenBank/DDBJ whole genome shotgun (WGS) entry which is preliminary data.</text>
</comment>
<gene>
    <name evidence="1" type="ORF">KIL84_012885</name>
</gene>
<keyword evidence="2" id="KW-1185">Reference proteome</keyword>
<dbReference type="AlphaFoldDB" id="A0A9D3XNX3"/>
<evidence type="ECO:0000313" key="1">
    <source>
        <dbReference type="EMBL" id="KAH1184944.1"/>
    </source>
</evidence>
<accession>A0A9D3XNX3</accession>
<dbReference type="EMBL" id="JAHDVG010000464">
    <property type="protein sequence ID" value="KAH1184944.1"/>
    <property type="molecule type" value="Genomic_DNA"/>
</dbReference>
<proteinExistence type="predicted"/>
<name>A0A9D3XNX3_9SAUR</name>
<protein>
    <submittedName>
        <fullName evidence="1">Uncharacterized protein</fullName>
    </submittedName>
</protein>
<sequence>REALALNQYLGFKNLELLKARTEYKRGEQIGEGGDRQTERHSIPPSSLCIFNIQASDFGLYQFCHLIVY</sequence>
<feature type="non-terminal residue" evidence="1">
    <location>
        <position position="1"/>
    </location>
</feature>
<organism evidence="1 2">
    <name type="scientific">Mauremys mutica</name>
    <name type="common">yellowpond turtle</name>
    <dbReference type="NCBI Taxonomy" id="74926"/>
    <lineage>
        <taxon>Eukaryota</taxon>
        <taxon>Metazoa</taxon>
        <taxon>Chordata</taxon>
        <taxon>Craniata</taxon>
        <taxon>Vertebrata</taxon>
        <taxon>Euteleostomi</taxon>
        <taxon>Archelosauria</taxon>
        <taxon>Testudinata</taxon>
        <taxon>Testudines</taxon>
        <taxon>Cryptodira</taxon>
        <taxon>Durocryptodira</taxon>
        <taxon>Testudinoidea</taxon>
        <taxon>Geoemydidae</taxon>
        <taxon>Geoemydinae</taxon>
        <taxon>Mauremys</taxon>
    </lineage>
</organism>
<dbReference type="Proteomes" id="UP000827986">
    <property type="component" value="Unassembled WGS sequence"/>
</dbReference>
<evidence type="ECO:0000313" key="2">
    <source>
        <dbReference type="Proteomes" id="UP000827986"/>
    </source>
</evidence>
<reference evidence="1" key="1">
    <citation type="submission" date="2021-09" db="EMBL/GenBank/DDBJ databases">
        <title>The genome of Mauremys mutica provides insights into the evolution of semi-aquatic lifestyle.</title>
        <authorList>
            <person name="Gong S."/>
            <person name="Gao Y."/>
        </authorList>
    </citation>
    <scope>NUCLEOTIDE SEQUENCE</scope>
    <source>
        <strain evidence="1">MM-2020</strain>
        <tissue evidence="1">Muscle</tissue>
    </source>
</reference>